<evidence type="ECO:0000256" key="11">
    <source>
        <dbReference type="ARBA" id="ARBA00023204"/>
    </source>
</evidence>
<dbReference type="EMBL" id="SLUI01000025">
    <property type="protein sequence ID" value="TCL31981.1"/>
    <property type="molecule type" value="Genomic_DNA"/>
</dbReference>
<keyword evidence="11" id="KW-0234">DNA repair</keyword>
<keyword evidence="8" id="KW-0378">Hydrolase</keyword>
<keyword evidence="14" id="KW-1185">Reference proteome</keyword>
<name>A0A4R1PLF3_9FIRM</name>
<dbReference type="NCBIfam" id="TIGR00758">
    <property type="entry name" value="UDG_fam4"/>
    <property type="match status" value="1"/>
</dbReference>
<dbReference type="RefSeq" id="WP_243650674.1">
    <property type="nucleotide sequence ID" value="NZ_DALZLR010000003.1"/>
</dbReference>
<dbReference type="CDD" id="cd10030">
    <property type="entry name" value="UDG-F4_TTUDGA_SPO1dp_like"/>
    <property type="match status" value="1"/>
</dbReference>
<comment type="caution">
    <text evidence="13">The sequence shown here is derived from an EMBL/GenBank/DDBJ whole genome shotgun (WGS) entry which is preliminary data.</text>
</comment>
<dbReference type="AlphaFoldDB" id="A0A4R1PLF3"/>
<gene>
    <name evidence="13" type="ORF">EV210_12523</name>
</gene>
<dbReference type="EC" id="3.2.2.27" evidence="3"/>
<feature type="domain" description="Uracil-DNA glycosylase-like" evidence="12">
    <location>
        <begin position="30"/>
        <end position="183"/>
    </location>
</feature>
<evidence type="ECO:0000256" key="5">
    <source>
        <dbReference type="ARBA" id="ARBA00022485"/>
    </source>
</evidence>
<evidence type="ECO:0000259" key="12">
    <source>
        <dbReference type="SMART" id="SM00986"/>
    </source>
</evidence>
<dbReference type="Gene3D" id="3.40.470.10">
    <property type="entry name" value="Uracil-DNA glycosylase-like domain"/>
    <property type="match status" value="1"/>
</dbReference>
<evidence type="ECO:0000256" key="1">
    <source>
        <dbReference type="ARBA" id="ARBA00001400"/>
    </source>
</evidence>
<dbReference type="PANTHER" id="PTHR33693:SF1">
    <property type="entry name" value="TYPE-4 URACIL-DNA GLYCOSYLASE"/>
    <property type="match status" value="1"/>
</dbReference>
<dbReference type="GO" id="GO:0004844">
    <property type="term" value="F:uracil DNA N-glycosylase activity"/>
    <property type="evidence" value="ECO:0007669"/>
    <property type="project" value="UniProtKB-EC"/>
</dbReference>
<dbReference type="InterPro" id="IPR005122">
    <property type="entry name" value="Uracil-DNA_glycosylase-like"/>
</dbReference>
<keyword evidence="9" id="KW-0408">Iron</keyword>
<comment type="catalytic activity">
    <reaction evidence="1">
        <text>Hydrolyzes single-stranded DNA or mismatched double-stranded DNA and polynucleotides, releasing free uracil.</text>
        <dbReference type="EC" id="3.2.2.27"/>
    </reaction>
</comment>
<organism evidence="13 14">
    <name type="scientific">Anaerospora hongkongensis</name>
    <dbReference type="NCBI Taxonomy" id="244830"/>
    <lineage>
        <taxon>Bacteria</taxon>
        <taxon>Bacillati</taxon>
        <taxon>Bacillota</taxon>
        <taxon>Negativicutes</taxon>
        <taxon>Selenomonadales</taxon>
        <taxon>Sporomusaceae</taxon>
        <taxon>Anaerospora</taxon>
    </lineage>
</organism>
<evidence type="ECO:0000256" key="8">
    <source>
        <dbReference type="ARBA" id="ARBA00022801"/>
    </source>
</evidence>
<evidence type="ECO:0000256" key="10">
    <source>
        <dbReference type="ARBA" id="ARBA00023014"/>
    </source>
</evidence>
<dbReference type="InterPro" id="IPR005273">
    <property type="entry name" value="Ura-DNA_glyco_family4"/>
</dbReference>
<dbReference type="InterPro" id="IPR036895">
    <property type="entry name" value="Uracil-DNA_glycosylase-like_sf"/>
</dbReference>
<keyword evidence="10" id="KW-0411">Iron-sulfur</keyword>
<dbReference type="Proteomes" id="UP000295063">
    <property type="component" value="Unassembled WGS sequence"/>
</dbReference>
<reference evidence="13 14" key="1">
    <citation type="submission" date="2019-03" db="EMBL/GenBank/DDBJ databases">
        <title>Genomic Encyclopedia of Type Strains, Phase IV (KMG-IV): sequencing the most valuable type-strain genomes for metagenomic binning, comparative biology and taxonomic classification.</title>
        <authorList>
            <person name="Goeker M."/>
        </authorList>
    </citation>
    <scope>NUCLEOTIDE SEQUENCE [LARGE SCALE GENOMIC DNA]</scope>
    <source>
        <strain evidence="13 14">DSM 15969</strain>
    </source>
</reference>
<keyword evidence="5" id="KW-0004">4Fe-4S</keyword>
<keyword evidence="6" id="KW-0479">Metal-binding</keyword>
<proteinExistence type="inferred from homology"/>
<dbReference type="GO" id="GO:0046872">
    <property type="term" value="F:metal ion binding"/>
    <property type="evidence" value="ECO:0007669"/>
    <property type="project" value="UniProtKB-KW"/>
</dbReference>
<dbReference type="GO" id="GO:0051539">
    <property type="term" value="F:4 iron, 4 sulfur cluster binding"/>
    <property type="evidence" value="ECO:0007669"/>
    <property type="project" value="UniProtKB-KW"/>
</dbReference>
<dbReference type="GO" id="GO:0006281">
    <property type="term" value="P:DNA repair"/>
    <property type="evidence" value="ECO:0007669"/>
    <property type="project" value="UniProtKB-KW"/>
</dbReference>
<dbReference type="Pfam" id="PF03167">
    <property type="entry name" value="UDG"/>
    <property type="match status" value="1"/>
</dbReference>
<evidence type="ECO:0000256" key="6">
    <source>
        <dbReference type="ARBA" id="ARBA00022723"/>
    </source>
</evidence>
<dbReference type="SUPFAM" id="SSF52141">
    <property type="entry name" value="Uracil-DNA glycosylase-like"/>
    <property type="match status" value="1"/>
</dbReference>
<dbReference type="SMART" id="SM00986">
    <property type="entry name" value="UDG"/>
    <property type="match status" value="1"/>
</dbReference>
<keyword evidence="7" id="KW-0227">DNA damage</keyword>
<evidence type="ECO:0000256" key="4">
    <source>
        <dbReference type="ARBA" id="ARBA00019403"/>
    </source>
</evidence>
<sequence>MYNNMSDLETALALCQQCALRREGNRGPTSYNGVTASPLMIVGEGPGGVEDEYGVPLVGPSGQLLDKALWSVGITRDLIYTTNIVKCRPKGNRTPTVDEGRFCAGHWLDEEIALVRPKVIVALGSVALKYLYGDNGRITKDRGRWFDTKYEVPAIATYHPAYLLRLTGQDLVKAKWEVYYDLKAAVEKCAELMPGYVLKAPNPANLLEMYSERKRQRSINPN</sequence>
<evidence type="ECO:0000256" key="2">
    <source>
        <dbReference type="ARBA" id="ARBA00006521"/>
    </source>
</evidence>
<evidence type="ECO:0000256" key="7">
    <source>
        <dbReference type="ARBA" id="ARBA00022763"/>
    </source>
</evidence>
<evidence type="ECO:0000256" key="3">
    <source>
        <dbReference type="ARBA" id="ARBA00012030"/>
    </source>
</evidence>
<dbReference type="PANTHER" id="PTHR33693">
    <property type="entry name" value="TYPE-5 URACIL-DNA GLYCOSYLASE"/>
    <property type="match status" value="1"/>
</dbReference>
<evidence type="ECO:0000256" key="9">
    <source>
        <dbReference type="ARBA" id="ARBA00023004"/>
    </source>
</evidence>
<evidence type="ECO:0000313" key="13">
    <source>
        <dbReference type="EMBL" id="TCL31981.1"/>
    </source>
</evidence>
<comment type="similarity">
    <text evidence="2">Belongs to the uracil-DNA glycosylase (UDG) superfamily. Type 4 (UDGa) family.</text>
</comment>
<dbReference type="InterPro" id="IPR051536">
    <property type="entry name" value="UDG_Type-4/5"/>
</dbReference>
<accession>A0A4R1PLF3</accession>
<dbReference type="SMART" id="SM00987">
    <property type="entry name" value="UreE_C"/>
    <property type="match status" value="1"/>
</dbReference>
<evidence type="ECO:0000313" key="14">
    <source>
        <dbReference type="Proteomes" id="UP000295063"/>
    </source>
</evidence>
<protein>
    <recommendedName>
        <fullName evidence="4">Type-4 uracil-DNA glycosylase</fullName>
        <ecNumber evidence="3">3.2.2.27</ecNumber>
    </recommendedName>
</protein>